<dbReference type="Pfam" id="PF00512">
    <property type="entry name" value="HisKA"/>
    <property type="match status" value="1"/>
</dbReference>
<keyword evidence="11" id="KW-0902">Two-component regulatory system</keyword>
<evidence type="ECO:0000256" key="8">
    <source>
        <dbReference type="ARBA" id="ARBA00022777"/>
    </source>
</evidence>
<evidence type="ECO:0000256" key="6">
    <source>
        <dbReference type="ARBA" id="ARBA00022692"/>
    </source>
</evidence>
<dbReference type="AlphaFoldDB" id="A0A1B9F3N2"/>
<keyword evidence="18" id="KW-1185">Reference proteome</keyword>
<dbReference type="SUPFAM" id="SSF55781">
    <property type="entry name" value="GAF domain-like"/>
    <property type="match status" value="1"/>
</dbReference>
<dbReference type="SUPFAM" id="SSF55785">
    <property type="entry name" value="PYP-like sensor domain (PAS domain)"/>
    <property type="match status" value="1"/>
</dbReference>
<proteinExistence type="predicted"/>
<evidence type="ECO:0000256" key="3">
    <source>
        <dbReference type="ARBA" id="ARBA00012438"/>
    </source>
</evidence>
<dbReference type="EC" id="2.7.13.3" evidence="3"/>
<dbReference type="Gene3D" id="3.30.450.20">
    <property type="entry name" value="PAS domain"/>
    <property type="match status" value="1"/>
</dbReference>
<feature type="domain" description="Histidine kinase" evidence="15">
    <location>
        <begin position="382"/>
        <end position="604"/>
    </location>
</feature>
<feature type="coiled-coil region" evidence="14">
    <location>
        <begin position="306"/>
        <end position="375"/>
    </location>
</feature>
<gene>
    <name evidence="17" type="ORF">DBT_2072</name>
</gene>
<dbReference type="PATRIC" id="fig|1156395.6.peg.2096"/>
<dbReference type="Pfam" id="PF02518">
    <property type="entry name" value="HATPase_c"/>
    <property type="match status" value="1"/>
</dbReference>
<organism evidence="17 18">
    <name type="scientific">Dissulfuribacter thermophilus</name>
    <dbReference type="NCBI Taxonomy" id="1156395"/>
    <lineage>
        <taxon>Bacteria</taxon>
        <taxon>Pseudomonadati</taxon>
        <taxon>Thermodesulfobacteriota</taxon>
        <taxon>Dissulfuribacteria</taxon>
        <taxon>Dissulfuribacterales</taxon>
        <taxon>Dissulfuribacteraceae</taxon>
        <taxon>Dissulfuribacter</taxon>
    </lineage>
</organism>
<comment type="caution">
    <text evidence="17">The sequence shown here is derived from an EMBL/GenBank/DDBJ whole genome shotgun (WGS) entry which is preliminary data.</text>
</comment>
<keyword evidence="6" id="KW-0812">Transmembrane</keyword>
<evidence type="ECO:0000256" key="7">
    <source>
        <dbReference type="ARBA" id="ARBA00022741"/>
    </source>
</evidence>
<dbReference type="SMART" id="SM00448">
    <property type="entry name" value="REC"/>
    <property type="match status" value="2"/>
</dbReference>
<dbReference type="Gene3D" id="3.30.565.10">
    <property type="entry name" value="Histidine kinase-like ATPase, C-terminal domain"/>
    <property type="match status" value="1"/>
</dbReference>
<reference evidence="17 18" key="1">
    <citation type="submission" date="2016-06" db="EMBL/GenBank/DDBJ databases">
        <title>Respiratory ammonification of nitrate coupled to the oxidation of elemental sulfur in deep-sea autotrophic thermophilic bacteria.</title>
        <authorList>
            <person name="Slobodkina G.B."/>
            <person name="Mardanov A.V."/>
            <person name="Ravin N.V."/>
            <person name="Frolova A.A."/>
            <person name="Viryasiv M.B."/>
            <person name="Chernyh N.A."/>
            <person name="Bonch-Osmolovskaya E.A."/>
            <person name="Slobodkin A.I."/>
        </authorList>
    </citation>
    <scope>NUCLEOTIDE SEQUENCE [LARGE SCALE GENOMIC DNA]</scope>
    <source>
        <strain evidence="17 18">S69</strain>
    </source>
</reference>
<accession>A0A1B9F3N2</accession>
<dbReference type="Gene3D" id="3.40.50.2300">
    <property type="match status" value="2"/>
</dbReference>
<dbReference type="EMBL" id="MAGO01000011">
    <property type="protein sequence ID" value="OCC14530.1"/>
    <property type="molecule type" value="Genomic_DNA"/>
</dbReference>
<dbReference type="OrthoDB" id="9796305at2"/>
<keyword evidence="5" id="KW-0808">Transferase</keyword>
<dbReference type="InterPro" id="IPR029016">
    <property type="entry name" value="GAF-like_dom_sf"/>
</dbReference>
<dbReference type="InterPro" id="IPR003018">
    <property type="entry name" value="GAF"/>
</dbReference>
<dbReference type="CDD" id="cd17574">
    <property type="entry name" value="REC_OmpR"/>
    <property type="match status" value="1"/>
</dbReference>
<dbReference type="SUPFAM" id="SSF47384">
    <property type="entry name" value="Homodimeric domain of signal transducing histidine kinase"/>
    <property type="match status" value="1"/>
</dbReference>
<dbReference type="PANTHER" id="PTHR45339:SF1">
    <property type="entry name" value="HYBRID SIGNAL TRANSDUCTION HISTIDINE KINASE J"/>
    <property type="match status" value="1"/>
</dbReference>
<name>A0A1B9F3N2_9BACT</name>
<dbReference type="Pfam" id="PF00072">
    <property type="entry name" value="Response_reg"/>
    <property type="match status" value="2"/>
</dbReference>
<keyword evidence="4 13" id="KW-0597">Phosphoprotein</keyword>
<feature type="domain" description="Response regulatory" evidence="16">
    <location>
        <begin position="793"/>
        <end position="908"/>
    </location>
</feature>
<dbReference type="InterPro" id="IPR036890">
    <property type="entry name" value="HATPase_C_sf"/>
</dbReference>
<dbReference type="FunFam" id="3.30.565.10:FF:000010">
    <property type="entry name" value="Sensor histidine kinase RcsC"/>
    <property type="match status" value="1"/>
</dbReference>
<evidence type="ECO:0000256" key="9">
    <source>
        <dbReference type="ARBA" id="ARBA00022840"/>
    </source>
</evidence>
<evidence type="ECO:0000256" key="13">
    <source>
        <dbReference type="PROSITE-ProRule" id="PRU00169"/>
    </source>
</evidence>
<keyword evidence="7" id="KW-0547">Nucleotide-binding</keyword>
<evidence type="ECO:0000256" key="10">
    <source>
        <dbReference type="ARBA" id="ARBA00022989"/>
    </source>
</evidence>
<evidence type="ECO:0000256" key="11">
    <source>
        <dbReference type="ARBA" id="ARBA00023012"/>
    </source>
</evidence>
<evidence type="ECO:0000256" key="1">
    <source>
        <dbReference type="ARBA" id="ARBA00000085"/>
    </source>
</evidence>
<comment type="subcellular location">
    <subcellularLocation>
        <location evidence="2">Membrane</location>
    </subcellularLocation>
</comment>
<evidence type="ECO:0000256" key="2">
    <source>
        <dbReference type="ARBA" id="ARBA00004370"/>
    </source>
</evidence>
<dbReference type="SUPFAM" id="SSF52172">
    <property type="entry name" value="CheY-like"/>
    <property type="match status" value="2"/>
</dbReference>
<dbReference type="InterPro" id="IPR001789">
    <property type="entry name" value="Sig_transdc_resp-reg_receiver"/>
</dbReference>
<dbReference type="InterPro" id="IPR035965">
    <property type="entry name" value="PAS-like_dom_sf"/>
</dbReference>
<dbReference type="RefSeq" id="WP_067619877.1">
    <property type="nucleotide sequence ID" value="NZ_MAGO01000011.1"/>
</dbReference>
<dbReference type="SMART" id="SM00065">
    <property type="entry name" value="GAF"/>
    <property type="match status" value="1"/>
</dbReference>
<keyword evidence="10" id="KW-1133">Transmembrane helix</keyword>
<dbReference type="PANTHER" id="PTHR45339">
    <property type="entry name" value="HYBRID SIGNAL TRANSDUCTION HISTIDINE KINASE J"/>
    <property type="match status" value="1"/>
</dbReference>
<evidence type="ECO:0000256" key="14">
    <source>
        <dbReference type="SAM" id="Coils"/>
    </source>
</evidence>
<dbReference type="FunFam" id="1.10.287.130:FF:000004">
    <property type="entry name" value="Ethylene receptor 1"/>
    <property type="match status" value="1"/>
</dbReference>
<dbReference type="Proteomes" id="UP000093080">
    <property type="component" value="Unassembled WGS sequence"/>
</dbReference>
<dbReference type="STRING" id="1156395.DBT_2072"/>
<dbReference type="InterPro" id="IPR003594">
    <property type="entry name" value="HATPase_dom"/>
</dbReference>
<evidence type="ECO:0000313" key="17">
    <source>
        <dbReference type="EMBL" id="OCC14530.1"/>
    </source>
</evidence>
<dbReference type="GO" id="GO:0005524">
    <property type="term" value="F:ATP binding"/>
    <property type="evidence" value="ECO:0007669"/>
    <property type="project" value="UniProtKB-KW"/>
</dbReference>
<dbReference type="Gene3D" id="3.30.450.40">
    <property type="match status" value="1"/>
</dbReference>
<evidence type="ECO:0000256" key="5">
    <source>
        <dbReference type="ARBA" id="ARBA00022679"/>
    </source>
</evidence>
<dbReference type="Pfam" id="PF08448">
    <property type="entry name" value="PAS_4"/>
    <property type="match status" value="1"/>
</dbReference>
<dbReference type="InterPro" id="IPR003661">
    <property type="entry name" value="HisK_dim/P_dom"/>
</dbReference>
<dbReference type="InterPro" id="IPR013656">
    <property type="entry name" value="PAS_4"/>
</dbReference>
<evidence type="ECO:0000256" key="12">
    <source>
        <dbReference type="ARBA" id="ARBA00023136"/>
    </source>
</evidence>
<dbReference type="Gene3D" id="1.10.287.130">
    <property type="match status" value="1"/>
</dbReference>
<keyword evidence="8" id="KW-0418">Kinase</keyword>
<dbReference type="SUPFAM" id="SSF55874">
    <property type="entry name" value="ATPase domain of HSP90 chaperone/DNA topoisomerase II/histidine kinase"/>
    <property type="match status" value="1"/>
</dbReference>
<feature type="domain" description="Response regulatory" evidence="16">
    <location>
        <begin position="647"/>
        <end position="763"/>
    </location>
</feature>
<keyword evidence="14" id="KW-0175">Coiled coil</keyword>
<dbReference type="PROSITE" id="PS50110">
    <property type="entry name" value="RESPONSE_REGULATORY"/>
    <property type="match status" value="2"/>
</dbReference>
<protein>
    <recommendedName>
        <fullName evidence="3">histidine kinase</fullName>
        <ecNumber evidence="3">2.7.13.3</ecNumber>
    </recommendedName>
</protein>
<dbReference type="SMART" id="SM00387">
    <property type="entry name" value="HATPase_c"/>
    <property type="match status" value="1"/>
</dbReference>
<comment type="catalytic activity">
    <reaction evidence="1">
        <text>ATP + protein L-histidine = ADP + protein N-phospho-L-histidine.</text>
        <dbReference type="EC" id="2.7.13.3"/>
    </reaction>
</comment>
<dbReference type="PROSITE" id="PS50109">
    <property type="entry name" value="HIS_KIN"/>
    <property type="match status" value="1"/>
</dbReference>
<dbReference type="InterPro" id="IPR004358">
    <property type="entry name" value="Sig_transdc_His_kin-like_C"/>
</dbReference>
<keyword evidence="17" id="KW-0675">Receptor</keyword>
<dbReference type="InterPro" id="IPR005467">
    <property type="entry name" value="His_kinase_dom"/>
</dbReference>
<dbReference type="GO" id="GO:0000155">
    <property type="term" value="F:phosphorelay sensor kinase activity"/>
    <property type="evidence" value="ECO:0007669"/>
    <property type="project" value="InterPro"/>
</dbReference>
<dbReference type="Pfam" id="PF13185">
    <property type="entry name" value="GAF_2"/>
    <property type="match status" value="1"/>
</dbReference>
<feature type="modified residue" description="4-aspartylphosphate" evidence="13">
    <location>
        <position position="696"/>
    </location>
</feature>
<sequence>MIPFQPKNEKVKIYDENGILTYEAVYQLYHQSMTPIRIVGTDFSILAHNPAMNALCQVLDPQIIGKRCFEVARSDTHCETDECPVKLILNGEKEVIQHYECILWNGTNFPATVKSTPFFNELGEIIGVIQAVTDQSDLIAFSQSLEKKNLELEQRLKEIEASYEVTKILNEEVEVEQIAERIFETLPNYLPMVAGIFYTFDKEEKLLIPAYVKGVTQTPPPFSIGKGILGEAAKKKDVIFVEDVPSKYLRISSGILKPANHHIACIPLIAADELLGAIEIASVVSLRAHYVFLNNLSGLLGVAIQKALFLEQLKHLQEELRERNEKLQAQNEELQAQSEELLAQTEEIQAQAEELAAQRDALEQKTLEAEEANRMKSIFLSNMSHELRTPLNAIIGLVRLLKEDKSAPLTPKQQEYLDIVLRNGQNLLDLINDILDLTRIESGREEVNYDIIYLPDFVNNVCKNIRPLAETKPLKFEVIFENAPKTIFSDQKKIRQILTNLLGNAIKFTEKGEVKLIVEKKIGADRDFVCFIVSDTGIGIPEDALEIIFEPFRQVDGSHTRKYGGTGLGLSISKKLATLLGGEIEVESQLGKGTTFKVFIPVDRRSKYRMPDDEWAERLRNTLLTPPPSEDQLTRGNKDELRQGVHKLLLVDDDLIVGREVSTLLKQEGFKVIYSADPQIGLKLLREEIPDLVLLDLKMPVMDGFAFLREMRRDENIKQIPVIVLTSLDIDKDTEKLFPPNVKGTLKKGNIRQEGLKKCINEILSSCKDITSDEPGYKGSESSHRQLKDTCKKILVAEDNPDNLFLIKEILAPKGFEIIHATNGKEAVSLTIRHVPDLVLMDIQMPEMDGINATAEIRRHLDKHIPIIALTAKAMKGDREHILSSGLDDYISKPFAPNELIFVIEKWINKPENRKQCGGSHDKTKFS</sequence>
<evidence type="ECO:0000259" key="15">
    <source>
        <dbReference type="PROSITE" id="PS50109"/>
    </source>
</evidence>
<dbReference type="CDD" id="cd16922">
    <property type="entry name" value="HATPase_EvgS-ArcB-TorS-like"/>
    <property type="match status" value="1"/>
</dbReference>
<feature type="modified residue" description="4-aspartylphosphate" evidence="13">
    <location>
        <position position="842"/>
    </location>
</feature>
<evidence type="ECO:0000313" key="18">
    <source>
        <dbReference type="Proteomes" id="UP000093080"/>
    </source>
</evidence>
<keyword evidence="9" id="KW-0067">ATP-binding</keyword>
<evidence type="ECO:0000256" key="4">
    <source>
        <dbReference type="ARBA" id="ARBA00022553"/>
    </source>
</evidence>
<dbReference type="InterPro" id="IPR036097">
    <property type="entry name" value="HisK_dim/P_sf"/>
</dbReference>
<dbReference type="InterPro" id="IPR011006">
    <property type="entry name" value="CheY-like_superfamily"/>
</dbReference>
<dbReference type="PRINTS" id="PR00344">
    <property type="entry name" value="BCTRLSENSOR"/>
</dbReference>
<evidence type="ECO:0000259" key="16">
    <source>
        <dbReference type="PROSITE" id="PS50110"/>
    </source>
</evidence>
<keyword evidence="12" id="KW-0472">Membrane</keyword>
<dbReference type="SMART" id="SM00388">
    <property type="entry name" value="HisKA"/>
    <property type="match status" value="1"/>
</dbReference>
<dbReference type="GO" id="GO:0016020">
    <property type="term" value="C:membrane"/>
    <property type="evidence" value="ECO:0007669"/>
    <property type="project" value="UniProtKB-SubCell"/>
</dbReference>
<dbReference type="CDD" id="cd00082">
    <property type="entry name" value="HisKA"/>
    <property type="match status" value="1"/>
</dbReference>